<sequence length="62" mass="7012">MLTYSSTFIRILSTGIIHYQDGSFHSLNNEPILKGICLNYTNGINIQPVVPSSAPYYNRYKS</sequence>
<reference evidence="1 2" key="1">
    <citation type="submission" date="2013-11" db="EMBL/GenBank/DDBJ databases">
        <title>Genome sequencing of Stegodyphus mimosarum.</title>
        <authorList>
            <person name="Bechsgaard J."/>
        </authorList>
    </citation>
    <scope>NUCLEOTIDE SEQUENCE [LARGE SCALE GENOMIC DNA]</scope>
</reference>
<dbReference type="EMBL" id="KK113856">
    <property type="protein sequence ID" value="KFM61222.1"/>
    <property type="molecule type" value="Genomic_DNA"/>
</dbReference>
<evidence type="ECO:0000313" key="1">
    <source>
        <dbReference type="EMBL" id="KFM61222.1"/>
    </source>
</evidence>
<name>A0A087T7Y3_STEMI</name>
<protein>
    <submittedName>
        <fullName evidence="1">Uncharacterized protein</fullName>
    </submittedName>
</protein>
<proteinExistence type="predicted"/>
<feature type="non-terminal residue" evidence="1">
    <location>
        <position position="62"/>
    </location>
</feature>
<accession>A0A087T7Y3</accession>
<keyword evidence="2" id="KW-1185">Reference proteome</keyword>
<gene>
    <name evidence="1" type="ORF">X975_17345</name>
</gene>
<dbReference type="AlphaFoldDB" id="A0A087T7Y3"/>
<organism evidence="1 2">
    <name type="scientific">Stegodyphus mimosarum</name>
    <name type="common">African social velvet spider</name>
    <dbReference type="NCBI Taxonomy" id="407821"/>
    <lineage>
        <taxon>Eukaryota</taxon>
        <taxon>Metazoa</taxon>
        <taxon>Ecdysozoa</taxon>
        <taxon>Arthropoda</taxon>
        <taxon>Chelicerata</taxon>
        <taxon>Arachnida</taxon>
        <taxon>Araneae</taxon>
        <taxon>Araneomorphae</taxon>
        <taxon>Entelegynae</taxon>
        <taxon>Eresoidea</taxon>
        <taxon>Eresidae</taxon>
        <taxon>Stegodyphus</taxon>
    </lineage>
</organism>
<dbReference type="Proteomes" id="UP000054359">
    <property type="component" value="Unassembled WGS sequence"/>
</dbReference>
<evidence type="ECO:0000313" key="2">
    <source>
        <dbReference type="Proteomes" id="UP000054359"/>
    </source>
</evidence>